<protein>
    <recommendedName>
        <fullName evidence="1">Helicase superfamily 3 single-stranded DNA/RNA virus domain-containing protein</fullName>
    </recommendedName>
</protein>
<dbReference type="EMBL" id="JACRTB010000026">
    <property type="protein sequence ID" value="MBC8577274.1"/>
    <property type="molecule type" value="Genomic_DNA"/>
</dbReference>
<evidence type="ECO:0000313" key="3">
    <source>
        <dbReference type="Proteomes" id="UP000658131"/>
    </source>
</evidence>
<reference evidence="2 3" key="1">
    <citation type="submission" date="2020-08" db="EMBL/GenBank/DDBJ databases">
        <title>Genome public.</title>
        <authorList>
            <person name="Liu C."/>
            <person name="Sun Q."/>
        </authorList>
    </citation>
    <scope>NUCLEOTIDE SEQUENCE [LARGE SCALE GENOMIC DNA]</scope>
    <source>
        <strain evidence="2 3">BX1</strain>
    </source>
</reference>
<dbReference type="InterPro" id="IPR027417">
    <property type="entry name" value="P-loop_NTPase"/>
</dbReference>
<dbReference type="Pfam" id="PF00910">
    <property type="entry name" value="RNA_helicase"/>
    <property type="match status" value="1"/>
</dbReference>
<dbReference type="InterPro" id="IPR000605">
    <property type="entry name" value="Helicase_SF3_ssDNA/RNA_vir"/>
</dbReference>
<accession>A0ABR7NLU0</accession>
<comment type="caution">
    <text evidence="2">The sequence shown here is derived from an EMBL/GenBank/DDBJ whole genome shotgun (WGS) entry which is preliminary data.</text>
</comment>
<gene>
    <name evidence="2" type="ORF">H8717_12755</name>
</gene>
<proteinExistence type="predicted"/>
<dbReference type="SUPFAM" id="SSF52540">
    <property type="entry name" value="P-loop containing nucleoside triphosphate hydrolases"/>
    <property type="match status" value="1"/>
</dbReference>
<dbReference type="RefSeq" id="WP_262400737.1">
    <property type="nucleotide sequence ID" value="NZ_JACRTB010000026.1"/>
</dbReference>
<feature type="domain" description="Helicase superfamily 3 single-stranded DNA/RNA virus" evidence="1">
    <location>
        <begin position="65"/>
        <end position="148"/>
    </location>
</feature>
<dbReference type="Proteomes" id="UP000658131">
    <property type="component" value="Unassembled WGS sequence"/>
</dbReference>
<evidence type="ECO:0000259" key="1">
    <source>
        <dbReference type="Pfam" id="PF00910"/>
    </source>
</evidence>
<keyword evidence="3" id="KW-1185">Reference proteome</keyword>
<evidence type="ECO:0000313" key="2">
    <source>
        <dbReference type="EMBL" id="MBC8577274.1"/>
    </source>
</evidence>
<dbReference type="Gene3D" id="3.40.50.300">
    <property type="entry name" value="P-loop containing nucleotide triphosphate hydrolases"/>
    <property type="match status" value="1"/>
</dbReference>
<name>A0ABR7NLU0_9FIRM</name>
<organism evidence="2 3">
    <name type="scientific">Yanshouia hominis</name>
    <dbReference type="NCBI Taxonomy" id="2763673"/>
    <lineage>
        <taxon>Bacteria</taxon>
        <taxon>Bacillati</taxon>
        <taxon>Bacillota</taxon>
        <taxon>Clostridia</taxon>
        <taxon>Eubacteriales</taxon>
        <taxon>Oscillospiraceae</taxon>
        <taxon>Yanshouia</taxon>
    </lineage>
</organism>
<sequence length="210" mass="24505">MPPDRVAGKTDSEIIYEMVKDGASNFDILESFPSAMNRLDKIERARQTLLQEKQKNLFRQLEVSYIYGDTGVGKTRSVMEQYGYQNVYRVTNYQHPFDGYKGQDVIVFEEFRSSLPAKEMLNYLDGYPLELPCRYSDRQACYTKVFLITNIPIDKQYPNVQVEEPETYQAFLRRIHHVIYQQIDGTQKTILPVVDWAESPWPEGSEQAHV</sequence>